<evidence type="ECO:0000313" key="3">
    <source>
        <dbReference type="Proteomes" id="UP000637299"/>
    </source>
</evidence>
<protein>
    <submittedName>
        <fullName evidence="2">2-dehydro-3-deoxyphosphooctonate aldolase</fullName>
    </submittedName>
</protein>
<evidence type="ECO:0000313" key="2">
    <source>
        <dbReference type="EMBL" id="MBD8082762.1"/>
    </source>
</evidence>
<organism evidence="2 3">
    <name type="scientific">Chryseobacterium caseinilyticum</name>
    <dbReference type="NCBI Taxonomy" id="2771428"/>
    <lineage>
        <taxon>Bacteria</taxon>
        <taxon>Pseudomonadati</taxon>
        <taxon>Bacteroidota</taxon>
        <taxon>Flavobacteriia</taxon>
        <taxon>Flavobacteriales</taxon>
        <taxon>Weeksellaceae</taxon>
        <taxon>Chryseobacterium group</taxon>
        <taxon>Chryseobacterium</taxon>
    </lineage>
</organism>
<gene>
    <name evidence="2" type="ORF">IC610_10055</name>
</gene>
<dbReference type="Proteomes" id="UP000637299">
    <property type="component" value="Unassembled WGS sequence"/>
</dbReference>
<proteinExistence type="predicted"/>
<sequence length="100" mass="10765">MSSDETYGYTEKNPVKVGGATNGPSNERKYLNSLTGPNGEAVSFVRNGSCCAFSTKNSPFGGGLLDMYSVTYEGKKDTVTLYLNMYDKGKLKAPAGFKIK</sequence>
<feature type="region of interest" description="Disordered" evidence="1">
    <location>
        <begin position="1"/>
        <end position="28"/>
    </location>
</feature>
<accession>A0ABR8ZBY9</accession>
<evidence type="ECO:0000256" key="1">
    <source>
        <dbReference type="SAM" id="MobiDB-lite"/>
    </source>
</evidence>
<reference evidence="2 3" key="1">
    <citation type="submission" date="2020-09" db="EMBL/GenBank/DDBJ databases">
        <title>Genome seq and assembly of Chryseobacterium sp.</title>
        <authorList>
            <person name="Chhetri G."/>
        </authorList>
    </citation>
    <scope>NUCLEOTIDE SEQUENCE [LARGE SCALE GENOMIC DNA]</scope>
    <source>
        <strain evidence="2 3">GCR10</strain>
    </source>
</reference>
<dbReference type="EMBL" id="JACYFS010000002">
    <property type="protein sequence ID" value="MBD8082762.1"/>
    <property type="molecule type" value="Genomic_DNA"/>
</dbReference>
<name>A0ABR8ZBY9_9FLAO</name>
<comment type="caution">
    <text evidence="2">The sequence shown here is derived from an EMBL/GenBank/DDBJ whole genome shotgun (WGS) entry which is preliminary data.</text>
</comment>
<keyword evidence="3" id="KW-1185">Reference proteome</keyword>